<dbReference type="InterPro" id="IPR041190">
    <property type="entry name" value="Midasin_AAA_lid_5"/>
</dbReference>
<dbReference type="GO" id="GO:0030687">
    <property type="term" value="C:preribosome, large subunit precursor"/>
    <property type="evidence" value="ECO:0007669"/>
    <property type="project" value="TreeGrafter"/>
</dbReference>
<dbReference type="GO" id="GO:0000055">
    <property type="term" value="P:ribosomal large subunit export from nucleus"/>
    <property type="evidence" value="ECO:0007669"/>
    <property type="project" value="TreeGrafter"/>
</dbReference>
<dbReference type="SMART" id="SM00382">
    <property type="entry name" value="AAA"/>
    <property type="match status" value="4"/>
</dbReference>
<evidence type="ECO:0000256" key="4">
    <source>
        <dbReference type="ARBA" id="ARBA00017143"/>
    </source>
</evidence>
<feature type="region of interest" description="Disordered" evidence="9">
    <location>
        <begin position="2970"/>
        <end position="2997"/>
    </location>
</feature>
<dbReference type="InterPro" id="IPR027417">
    <property type="entry name" value="P-loop_NTPase"/>
</dbReference>
<evidence type="ECO:0000256" key="2">
    <source>
        <dbReference type="ARBA" id="ARBA00004642"/>
    </source>
</evidence>
<feature type="domain" description="AAA+ ATPase" evidence="10">
    <location>
        <begin position="722"/>
        <end position="964"/>
    </location>
</feature>
<evidence type="ECO:0000259" key="10">
    <source>
        <dbReference type="SMART" id="SM00382"/>
    </source>
</evidence>
<feature type="compositionally biased region" description="Acidic residues" evidence="9">
    <location>
        <begin position="2851"/>
        <end position="2866"/>
    </location>
</feature>
<feature type="domain" description="AAA+ ATPase" evidence="10">
    <location>
        <begin position="350"/>
        <end position="628"/>
    </location>
</feature>
<dbReference type="InterPro" id="IPR011704">
    <property type="entry name" value="ATPase_dyneun-rel_AAA"/>
</dbReference>
<comment type="similarity">
    <text evidence="3">Belongs to the midasin family.</text>
</comment>
<evidence type="ECO:0000256" key="8">
    <source>
        <dbReference type="ARBA" id="ARBA00023242"/>
    </source>
</evidence>
<protein>
    <recommendedName>
        <fullName evidence="4">Midasin</fullName>
    </recommendedName>
</protein>
<keyword evidence="8" id="KW-0539">Nucleus</keyword>
<dbReference type="GO" id="GO:0005730">
    <property type="term" value="C:nucleolus"/>
    <property type="evidence" value="ECO:0007669"/>
    <property type="project" value="UniProtKB-SubCell"/>
</dbReference>
<evidence type="ECO:0000313" key="11">
    <source>
        <dbReference type="EMBL" id="KFG25109.1"/>
    </source>
</evidence>
<dbReference type="GO" id="GO:0005524">
    <property type="term" value="F:ATP binding"/>
    <property type="evidence" value="ECO:0007669"/>
    <property type="project" value="UniProtKB-KW"/>
</dbReference>
<keyword evidence="5" id="KW-0547">Nucleotide-binding</keyword>
<dbReference type="GO" id="GO:0016887">
    <property type="term" value="F:ATP hydrolysis activity"/>
    <property type="evidence" value="ECO:0007669"/>
    <property type="project" value="InterPro"/>
</dbReference>
<sequence length="3288" mass="371505">MSSITTEETKIGKASRNTFRLGSPQEIDQFSQEYDIVRKLHVPAEMPNTIKAKEILYAAAKMKKIPVIEIDAEDIQDTASLVEQVHIEEKNIVRREGALVRAMRNGYWLIVNSKEKENPITNYIISEYANIPGTEETPNESFQLFIFSKDYSADSNRGLAYLMQMRREESAENKEKTKDQRRALLQKEDYNALLARKIAQILTQGEAPDEAVMSTAATVLLAIKKYADAYEIECVGREVEERTKIYYHLQMILDRMCVCNIVAPEKGALEARTQLYRILSDVLLSGLSPKERDEKEISLQSMMCVRGEDIEALWSSAAYEATKCLQEETEYVLTVPAIRLILYVVEGLSVANSFLLIGETGTGKTTTVQKIFEKRKTLLTGRYKDARKMLCVNLSKDTDITDLLGSYQFATSEQLILHINDIVQGYFEVFFNEEKNDAFLREVDKAAEDRRVDVIIDTAEDLLAKFSEKSAKEPSQKKETAIAKLAQALSLLKKIEDGAQNVCIFVEGPLVRAALYGYWILLDESNLAPNSTLRYINTAIQRRQLSIIEESGAIIPMSSRTVIFQCINPGDDHGKKNIEMDRTLYHWMDEIDRYPGDVLAVAQGYGKNHDQEEIKNIVQFYTEIKRIAETHGLRTGSNRPALFGIRNLIRTLKMRNIPVVEAIQVNFLTQLCIKHKVLGRKLLQTIFKEEKREVHRLPSTENYVVTPQAQEYIREIESAISTGTAVLLEGTTSVGKTSLIKYIAQSRGKQIVRINNHEHTDITEYLGTFGVSHTNPTETETQIEEDPAVKRRCKGAECKESRNASEFVYKEGALIKAVREGHWILLDELNLAPTEVLESLNRLLDSNRELFIPATQEIVKAHPEFALFATQNPSESTDYRNRKHLSKAFRNRFIEIYVEEKTREELEILLHGMRTGKVFAKVLLDIYEELRILTCNRSHEYITLRELMKILQRFTQDVQAPFIDTQAKQEDRLFYYTMLILTEKIRNPEEKQKIENIVCKHFTKVFKIPCTTKAYIDAISFPLEEDEYSPLLTPGVIRTLRKIEAGWVASENILLVGAPGIGKTYLSEYISRRMQTPSTVLGMHAGIELSDFIGGYRETAARDTEEERPLSSQALESTPRFIWKDGPLLDAMKSGTALIIDEINLVPDSVLESLNELFDDRTLRIHETSQHITAQPGFRIIGTMNPGDDYGKREVGKSISTRFTTIYVDRLENNEEAVKYFLFYAEKYGLFDAHDRSELYRAIHTALAKTQIQVESAREAEVLARYAANYPSDTNIPKNLATIFIEGIELVRQMPVQNIGTLIDTDELFGIHPFVLQKTHAQTKAQNSSYTFSPPTVRETLYRILQSLFCRFNLLLEGPPGTGKTKIIEEVGRRMGKRVTRVNLSNETEMADLTGRNTPTDKGIVFIEGEFIRAITRGDWIIVDEINLATQSVLEGLNGCLDYRRRIFVPEIGSVSLHPETVIFGTMNPKTSRTDGRKLLPKSFLSRFVRIHRGAFSEDDLRIILLQAPTPHSSDPGAVHTLVDQILKSKKSYDLNLRDCLRHMAIGSPHLIPYTQRESADAKKNEQAASQDILEYSGTHLPILKVDKEEEKHSAYPIQRESAPKTHQMQISPVLFYRGTEEGLFIGKAFLQCDLSQDQDYVIAHGNVPALEALVHGINHAWPCIIRGPAGKGRLARFAAAVTRRSICTVSCHKDMEPSDFLGRYVKSDQEKEQGMPFAWEDSSFIKAVEAGAVILLKNINLVKNDVVDRLNSLFEIGGGLEIHEKGGSETRRVITHPETRFIFTLAESAKDLSPALINRSIQVNLSECFSSIDIAKMLCIPAAKNAMPFTTATRHRIPSGLLHTHIRARRIIAYNTVSGTGLRPLLRAPADLQDLGRECPVRNFTLEEDILAHLRTLAQSDLEKEVLDLLAAGRIDESISELVQRLSEHAIEPEYRAVYRNTELYTELKKKYTICAEFAAKSAAEEGSSIKPVDRSAGEMKDPQDVLNSLLSLQDKLATGKSALKAYFEAMDLPFLHRKDVSIRMARIKLIEAAYGPSGALASFNSLKNLPIILEIARALDALSGNLEKDIADLETAPPAYDALTELLAACLKYEIDPLIFLEIEKIEEQSKLRVESAVRQMKKNYYMYKYGVRLLYPPAQIVRGLEDLRAKRKERNFKKFAYYLQGVVKDAQHAEYPESLAFSLIRRDMSKYSDLWECFSYALLKSGIERISAKKQSVLVSEIGLAALQACDGTTSPKDGLARICKSMTQSGSSFLALVPLHSKAAQILWRMFSCDLVNPAEIFTLCGSLLCETTFSKHSPDAFIEGKERYSVSAASDGIISSYAMLEHRGLDLSLGEQKADYKVSVHPRIVEQIDQTHLEIKNAKNLTGRMKYDWGEDDGAKQLLLEHVLEIKSMPVGVPAQNVALELDRLNERAIHINLLSTPLNTARHAIYKEYANPESYNPKKYTEIHGGWLLHLFSALSLDSSKKLASSENVLYAIEEFLLQSTVGDMEKRIEIIRQMSVSGGRYEINNILVYFLPYLETVRRKKEKISETVKEAIKEVETALAIKVRTDGAIVPVREKSILIKANAIREGLENLLAPIVSVIKPQLFYRTVSLACICDKEECYVCMAKEVGRQKSLLEKESMSVKLRSLYLLFERLSVMMPAGISRIGIIGAGDFYKHEYTGEEDEHIVLAKIVHSGIAVLKADPVINFQIATRISDTSIKLLNYAMQASPEECRLIIVSLGLFFELMTFGFCGDDDQEDGLDGLIDELEDAGMRLGEGEKNISEKLKKEEEIGDDYKDEKDMQSDEIDEEDGVDCENAGEVQNTAGAEDKPDIEVDNGSVSENEEEFNQKNKEAPADKNDEGAEEDPEAEEKNEEEGSNATEGDEKNEQPEEIHIDENQEEDAESLNIQDMEMCDEEGGEFNKEDLEEVEDGCSLEEESLEGIDLETGDEESSENVSIEKYESEEYQDNIRQYEIAEIEANPEQLFKEDENEDQERIGHEEGEGAEREIAVDKGEEMNEDAEDVDAEEAYTGEYRETPQTEAPQKAPFEKPNLKSLDPLAYYEEIKHITNPELTKQLSVVLEENEKSAYEGDYASGRRLNMKRIISYIASDGQKNRIWMRKSKNQGREYLIRIFVDNSGSIKNSSIVDALIRSLTSITNSLDLLGVPFELHTFSSTVHQHQDMRRLLEGLTFNDKETRISWVFNDEYKYGYNVLISDGLFYDGSLSQGMLSNTLLLIVGSGAMIKEMRTVKSVIGEVVIGKYLETLAIPYCIVDDDNLLEVVFCRELKNILQLAKRSEN</sequence>
<dbReference type="HOGENOM" id="CLU_226725_0_0_1"/>
<accession>A0A086IYZ1</accession>
<proteinExistence type="inferred from homology"/>
<dbReference type="CDD" id="cd00009">
    <property type="entry name" value="AAA"/>
    <property type="match status" value="1"/>
</dbReference>
<keyword evidence="12" id="KW-1185">Reference proteome</keyword>
<feature type="compositionally biased region" description="Basic and acidic residues" evidence="9">
    <location>
        <begin position="2765"/>
        <end position="2792"/>
    </location>
</feature>
<feature type="compositionally biased region" description="Basic and acidic residues" evidence="9">
    <location>
        <begin position="2872"/>
        <end position="2886"/>
    </location>
</feature>
<evidence type="ECO:0000313" key="12">
    <source>
        <dbReference type="Proteomes" id="UP000054524"/>
    </source>
</evidence>
<feature type="compositionally biased region" description="Acidic residues" evidence="9">
    <location>
        <begin position="2793"/>
        <end position="2803"/>
    </location>
</feature>
<dbReference type="RefSeq" id="XP_052903664.1">
    <property type="nucleotide sequence ID" value="XM_053050035.1"/>
</dbReference>
<feature type="domain" description="AAA+ ATPase" evidence="10">
    <location>
        <begin position="1049"/>
        <end position="1212"/>
    </location>
</feature>
<dbReference type="PANTHER" id="PTHR48103:SF2">
    <property type="entry name" value="MIDASIN"/>
    <property type="match status" value="1"/>
</dbReference>
<dbReference type="GO" id="GO:0000027">
    <property type="term" value="P:ribosomal large subunit assembly"/>
    <property type="evidence" value="ECO:0007669"/>
    <property type="project" value="TreeGrafter"/>
</dbReference>
<keyword evidence="6" id="KW-0067">ATP-binding</keyword>
<dbReference type="Proteomes" id="UP000054524">
    <property type="component" value="Unassembled WGS sequence"/>
</dbReference>
<feature type="compositionally biased region" description="Basic and acidic residues" evidence="9">
    <location>
        <begin position="2983"/>
        <end position="2997"/>
    </location>
</feature>
<dbReference type="Pfam" id="PF07728">
    <property type="entry name" value="AAA_5"/>
    <property type="match status" value="4"/>
</dbReference>
<gene>
    <name evidence="11" type="ORF">NESG_02431</name>
</gene>
<dbReference type="Pfam" id="PF17865">
    <property type="entry name" value="AAA_lid_5"/>
    <property type="match status" value="1"/>
</dbReference>
<dbReference type="InterPro" id="IPR003593">
    <property type="entry name" value="AAA+_ATPase"/>
</dbReference>
<dbReference type="PANTHER" id="PTHR48103">
    <property type="entry name" value="MIDASIN-RELATED"/>
    <property type="match status" value="1"/>
</dbReference>
<dbReference type="Pfam" id="PF17867">
    <property type="entry name" value="AAA_lid_7"/>
    <property type="match status" value="1"/>
</dbReference>
<dbReference type="GO" id="GO:0005654">
    <property type="term" value="C:nucleoplasm"/>
    <property type="evidence" value="ECO:0007669"/>
    <property type="project" value="UniProtKB-SubCell"/>
</dbReference>
<evidence type="ECO:0000256" key="7">
    <source>
        <dbReference type="ARBA" id="ARBA00023186"/>
    </source>
</evidence>
<dbReference type="EMBL" id="AKIJ01000007">
    <property type="protein sequence ID" value="KFG25109.1"/>
    <property type="molecule type" value="Genomic_DNA"/>
</dbReference>
<comment type="subcellular location">
    <subcellularLocation>
        <location evidence="1">Nucleus</location>
        <location evidence="1">Nucleolus</location>
    </subcellularLocation>
    <subcellularLocation>
        <location evidence="2">Nucleus</location>
        <location evidence="2">Nucleoplasm</location>
    </subcellularLocation>
</comment>
<reference evidence="11 12" key="1">
    <citation type="journal article" date="2014" name="Genome Announc.">
        <title>Genome Sequence of the Microsporidian Species Nematocida sp1 Strain ERTm6 (ATCC PRA-372).</title>
        <authorList>
            <person name="Bakowski M.A."/>
            <person name="Priest M."/>
            <person name="Young S."/>
            <person name="Cuomo C.A."/>
            <person name="Troemel E.R."/>
        </authorList>
    </citation>
    <scope>NUCLEOTIDE SEQUENCE [LARGE SCALE GENOMIC DNA]</scope>
    <source>
        <strain evidence="11 12">ERTm6</strain>
    </source>
</reference>
<name>A0A086IYZ1_NEMA1</name>
<evidence type="ECO:0000256" key="9">
    <source>
        <dbReference type="SAM" id="MobiDB-lite"/>
    </source>
</evidence>
<evidence type="ECO:0000256" key="6">
    <source>
        <dbReference type="ARBA" id="ARBA00022840"/>
    </source>
</evidence>
<dbReference type="GeneID" id="77677404"/>
<dbReference type="InterPro" id="IPR040848">
    <property type="entry name" value="AAA_lid_7"/>
</dbReference>
<evidence type="ECO:0000256" key="5">
    <source>
        <dbReference type="ARBA" id="ARBA00022741"/>
    </source>
</evidence>
<organism evidence="11 12">
    <name type="scientific">Nematocida ausubeli (strain ATCC PRA-371 / ERTm2)</name>
    <name type="common">Nematode killer fungus</name>
    <dbReference type="NCBI Taxonomy" id="1913371"/>
    <lineage>
        <taxon>Eukaryota</taxon>
        <taxon>Fungi</taxon>
        <taxon>Fungi incertae sedis</taxon>
        <taxon>Microsporidia</taxon>
        <taxon>Nematocida</taxon>
    </lineage>
</organism>
<dbReference type="Gene3D" id="3.40.50.300">
    <property type="entry name" value="P-loop containing nucleotide triphosphate hydrolases"/>
    <property type="match status" value="5"/>
</dbReference>
<evidence type="ECO:0000256" key="1">
    <source>
        <dbReference type="ARBA" id="ARBA00004604"/>
    </source>
</evidence>
<feature type="region of interest" description="Disordered" evidence="9">
    <location>
        <begin position="2764"/>
        <end position="2953"/>
    </location>
</feature>
<comment type="caution">
    <text evidence="11">The sequence shown here is derived from an EMBL/GenBank/DDBJ whole genome shotgun (WGS) entry which is preliminary data.</text>
</comment>
<feature type="domain" description="AAA+ ATPase" evidence="10">
    <location>
        <begin position="1350"/>
        <end position="1496"/>
    </location>
</feature>
<dbReference type="FunFam" id="3.40.50.300:FF:000142">
    <property type="entry name" value="Midasin"/>
    <property type="match status" value="2"/>
</dbReference>
<keyword evidence="7" id="KW-0143">Chaperone</keyword>
<evidence type="ECO:0000256" key="3">
    <source>
        <dbReference type="ARBA" id="ARBA00007188"/>
    </source>
</evidence>
<dbReference type="SUPFAM" id="SSF52540">
    <property type="entry name" value="P-loop containing nucleoside triphosphate hydrolases"/>
    <property type="match status" value="5"/>
</dbReference>
<feature type="compositionally biased region" description="Basic and acidic residues" evidence="9">
    <location>
        <begin position="2836"/>
        <end position="2850"/>
    </location>
</feature>
<feature type="compositionally biased region" description="Acidic residues" evidence="9">
    <location>
        <begin position="2901"/>
        <end position="2942"/>
    </location>
</feature>